<dbReference type="PANTHER" id="PTHR44376">
    <property type="entry name" value="TRANSCRIPTIONAL REGULATOR OF FILAMENTOUS GROWTH FLO8"/>
    <property type="match status" value="1"/>
</dbReference>
<dbReference type="PROSITE" id="PS50082">
    <property type="entry name" value="WD_REPEATS_2"/>
    <property type="match status" value="4"/>
</dbReference>
<dbReference type="InterPro" id="IPR044716">
    <property type="entry name" value="LEUNIG-like"/>
</dbReference>
<feature type="repeat" description="WD" evidence="1">
    <location>
        <begin position="467"/>
        <end position="509"/>
    </location>
</feature>
<feature type="repeat" description="WD" evidence="1">
    <location>
        <begin position="567"/>
        <end position="599"/>
    </location>
</feature>
<dbReference type="SUPFAM" id="SSF50978">
    <property type="entry name" value="WD40 repeat-like"/>
    <property type="match status" value="1"/>
</dbReference>
<dbReference type="InterPro" id="IPR001680">
    <property type="entry name" value="WD40_rpt"/>
</dbReference>
<dbReference type="InterPro" id="IPR036322">
    <property type="entry name" value="WD40_repeat_dom_sf"/>
</dbReference>
<evidence type="ECO:0000313" key="3">
    <source>
        <dbReference type="Proteomes" id="UP001627284"/>
    </source>
</evidence>
<dbReference type="PANTHER" id="PTHR44376:SF8">
    <property type="entry name" value="TRANSCRIPTIONAL COREPRESSOR LEUNIG-LIKE"/>
    <property type="match status" value="1"/>
</dbReference>
<evidence type="ECO:0008006" key="4">
    <source>
        <dbReference type="Google" id="ProtNLM"/>
    </source>
</evidence>
<dbReference type="Gene3D" id="2.130.10.10">
    <property type="entry name" value="YVTN repeat-like/Quinoprotein amine dehydrogenase"/>
    <property type="match status" value="2"/>
</dbReference>
<reference evidence="2 3" key="1">
    <citation type="submission" date="2024-05" db="EMBL/GenBank/DDBJ databases">
        <title>De novo assembly of an allotetraploid wild potato.</title>
        <authorList>
            <person name="Hosaka A.J."/>
        </authorList>
    </citation>
    <scope>NUCLEOTIDE SEQUENCE [LARGE SCALE GENOMIC DNA]</scope>
    <source>
        <tissue evidence="2">Young leaves</tissue>
    </source>
</reference>
<name>A0ABD2SN58_9SOLN</name>
<evidence type="ECO:0000313" key="2">
    <source>
        <dbReference type="EMBL" id="KAL3345285.1"/>
    </source>
</evidence>
<accession>A0ABD2SN58</accession>
<dbReference type="Proteomes" id="UP001627284">
    <property type="component" value="Unassembled WGS sequence"/>
</dbReference>
<gene>
    <name evidence="2" type="ORF">AABB24_024310</name>
</gene>
<keyword evidence="3" id="KW-1185">Reference proteome</keyword>
<comment type="caution">
    <text evidence="2">The sequence shown here is derived from an EMBL/GenBank/DDBJ whole genome shotgun (WGS) entry which is preliminary data.</text>
</comment>
<keyword evidence="1" id="KW-0853">WD repeat</keyword>
<protein>
    <recommendedName>
        <fullName evidence="4">Transcriptional corepressor LEUNIG-like</fullName>
    </recommendedName>
</protein>
<dbReference type="CDD" id="cd00200">
    <property type="entry name" value="WD40"/>
    <property type="match status" value="1"/>
</dbReference>
<feature type="repeat" description="WD" evidence="1">
    <location>
        <begin position="383"/>
        <end position="424"/>
    </location>
</feature>
<dbReference type="AlphaFoldDB" id="A0ABD2SN58"/>
<evidence type="ECO:0000256" key="1">
    <source>
        <dbReference type="PROSITE-ProRule" id="PRU00221"/>
    </source>
</evidence>
<proteinExistence type="predicted"/>
<dbReference type="EMBL" id="JBJKTR010000014">
    <property type="protein sequence ID" value="KAL3345285.1"/>
    <property type="molecule type" value="Genomic_DNA"/>
</dbReference>
<dbReference type="SMART" id="SM00320">
    <property type="entry name" value="WD40"/>
    <property type="match status" value="5"/>
</dbReference>
<organism evidence="2 3">
    <name type="scientific">Solanum stoloniferum</name>
    <dbReference type="NCBI Taxonomy" id="62892"/>
    <lineage>
        <taxon>Eukaryota</taxon>
        <taxon>Viridiplantae</taxon>
        <taxon>Streptophyta</taxon>
        <taxon>Embryophyta</taxon>
        <taxon>Tracheophyta</taxon>
        <taxon>Spermatophyta</taxon>
        <taxon>Magnoliopsida</taxon>
        <taxon>eudicotyledons</taxon>
        <taxon>Gunneridae</taxon>
        <taxon>Pentapetalae</taxon>
        <taxon>asterids</taxon>
        <taxon>lamiids</taxon>
        <taxon>Solanales</taxon>
        <taxon>Solanaceae</taxon>
        <taxon>Solanoideae</taxon>
        <taxon>Solaneae</taxon>
        <taxon>Solanum</taxon>
    </lineage>
</organism>
<sequence>MSKRGFHQTGEAFSNDIRTSQNLVAINSPHEAFLQVWWGKFYEAYNSRFPDFPVFDVESFHKVAQSVNNVVGDNYPASQSYASDLTGANISAESSSPDLMDPRLSALLSSFDASYLSLDLSPQRDMTSGLHLPEMSEMGDMLPLASNSGYQMQQMPTVPAEWNARVDIPGANLGGPMQMEPNLYAATNALPDLPELSDAGNNRSLQQASHQGWPSVDVGSVPPVISHQAVRPSVIVPTRKEQFPRSTSFAQQNVLPSVAVQTWDKLRLPAPASSGDLFRMLTLADSSVKDAGMLGETNLRIPENLPADQQIGGIMRSGKQPVVQEHRNQLGLQSSNKSGIKRKTPLSSLESVGKEKTTVASFAAPARTQAELKGNSLKAISNLHTKTSKLLCCHFNSEGELLAAAGHDKKVLIWKLGTNNVYSGEGHAHHVTDIRFRPHSTVFATSSFDRTVKIWDAAKPSNPFQNLVGHVEHVMSTDFHPTKLGLLSSCDTSNDIRLWDVSRGECKLIFKGGSRHVRFQPQLGDFLASSSGNVINLFDVETSSIQKKLQFLELWNPFCQSSITQSCSAHTDIITSLAGSPLGGIIASVSHDQWIKIWT</sequence>
<dbReference type="InterPro" id="IPR015943">
    <property type="entry name" value="WD40/YVTN_repeat-like_dom_sf"/>
</dbReference>
<dbReference type="PROSITE" id="PS50294">
    <property type="entry name" value="WD_REPEATS_REGION"/>
    <property type="match status" value="2"/>
</dbReference>
<feature type="repeat" description="WD" evidence="1">
    <location>
        <begin position="424"/>
        <end position="456"/>
    </location>
</feature>
<dbReference type="Pfam" id="PF00400">
    <property type="entry name" value="WD40"/>
    <property type="match status" value="4"/>
</dbReference>